<accession>A0ABT1S450</accession>
<reference evidence="1 2" key="1">
    <citation type="submission" date="2022-06" db="EMBL/GenBank/DDBJ databases">
        <title>Isolation of gut microbiota from human fecal samples.</title>
        <authorList>
            <person name="Pamer E.G."/>
            <person name="Barat B."/>
            <person name="Waligurski E."/>
            <person name="Medina S."/>
            <person name="Paddock L."/>
            <person name="Mostad J."/>
        </authorList>
    </citation>
    <scope>NUCLEOTIDE SEQUENCE [LARGE SCALE GENOMIC DNA]</scope>
    <source>
        <strain evidence="1 2">DFI.9.73</strain>
    </source>
</reference>
<dbReference type="RefSeq" id="WP_256192428.1">
    <property type="nucleotide sequence ID" value="NZ_CAJKKG010000030.1"/>
</dbReference>
<protein>
    <submittedName>
        <fullName evidence="1">Phage Gp37/Gp68 family protein</fullName>
    </submittedName>
</protein>
<dbReference type="Pfam" id="PF07505">
    <property type="entry name" value="DUF5131"/>
    <property type="match status" value="1"/>
</dbReference>
<gene>
    <name evidence="1" type="ORF">NE695_17545</name>
</gene>
<evidence type="ECO:0000313" key="2">
    <source>
        <dbReference type="Proteomes" id="UP001524473"/>
    </source>
</evidence>
<sequence length="235" mass="27214">MSMWEPWTGCYPASDGCKYCYYYGPYSKRYGQNTVCKTADFMKPLEKKTAEKWKIPPGAMVATCFSTDFFLPEADEWRREAWSMIRQRPDCQFQILTKRIERFPVSLPEDWGDGYDNVLLGCTCENQEAVDTRLPLFLSYPIKHRFLACAPLLEDLELGPCLSGISMVSAGGETSREARVCQYEWVLHIREQCRKAGVSFWFKNTGSRFLKDGVLHKVNPRLQHSMAREMELNLE</sequence>
<comment type="caution">
    <text evidence="1">The sequence shown here is derived from an EMBL/GenBank/DDBJ whole genome shotgun (WGS) entry which is preliminary data.</text>
</comment>
<dbReference type="Proteomes" id="UP001524473">
    <property type="component" value="Unassembled WGS sequence"/>
</dbReference>
<evidence type="ECO:0000313" key="1">
    <source>
        <dbReference type="EMBL" id="MCQ4841718.1"/>
    </source>
</evidence>
<proteinExistence type="predicted"/>
<organism evidence="1 2">
    <name type="scientific">Neglectibacter timonensis</name>
    <dbReference type="NCBI Taxonomy" id="1776382"/>
    <lineage>
        <taxon>Bacteria</taxon>
        <taxon>Bacillati</taxon>
        <taxon>Bacillota</taxon>
        <taxon>Clostridia</taxon>
        <taxon>Eubacteriales</taxon>
        <taxon>Oscillospiraceae</taxon>
        <taxon>Neglectibacter</taxon>
    </lineage>
</organism>
<keyword evidence="2" id="KW-1185">Reference proteome</keyword>
<dbReference type="EMBL" id="JANFZH010000067">
    <property type="protein sequence ID" value="MCQ4841718.1"/>
    <property type="molecule type" value="Genomic_DNA"/>
</dbReference>
<dbReference type="InterPro" id="IPR011101">
    <property type="entry name" value="DUF5131"/>
</dbReference>
<name>A0ABT1S450_9FIRM</name>